<dbReference type="InterPro" id="IPR036291">
    <property type="entry name" value="NAD(P)-bd_dom_sf"/>
</dbReference>
<dbReference type="EMBL" id="LR593886">
    <property type="protein sequence ID" value="VTS01179.1"/>
    <property type="molecule type" value="Genomic_DNA"/>
</dbReference>
<accession>A0A6P2DIH1</accession>
<dbReference type="PANTHER" id="PTHR42879:SF6">
    <property type="entry name" value="NADPH-DEPENDENT REDUCTASE BACG"/>
    <property type="match status" value="1"/>
</dbReference>
<dbReference type="RefSeq" id="WP_162672380.1">
    <property type="nucleotide sequence ID" value="NZ_LR593886.1"/>
</dbReference>
<gene>
    <name evidence="2" type="ORF">SOIL9_79360</name>
</gene>
<dbReference type="InterPro" id="IPR050259">
    <property type="entry name" value="SDR"/>
</dbReference>
<evidence type="ECO:0000313" key="2">
    <source>
        <dbReference type="EMBL" id="VTS01179.1"/>
    </source>
</evidence>
<dbReference type="PRINTS" id="PR00081">
    <property type="entry name" value="GDHRDH"/>
</dbReference>
<protein>
    <submittedName>
        <fullName evidence="2">Uncharacterized protein</fullName>
    </submittedName>
</protein>
<dbReference type="SUPFAM" id="SSF51735">
    <property type="entry name" value="NAD(P)-binding Rossmann-fold domains"/>
    <property type="match status" value="1"/>
</dbReference>
<dbReference type="KEGG" id="gms:SOIL9_79360"/>
<dbReference type="AlphaFoldDB" id="A0A6P2DIH1"/>
<evidence type="ECO:0000313" key="3">
    <source>
        <dbReference type="Proteomes" id="UP000464178"/>
    </source>
</evidence>
<dbReference type="PANTHER" id="PTHR42879">
    <property type="entry name" value="3-OXOACYL-(ACYL-CARRIER-PROTEIN) REDUCTASE"/>
    <property type="match status" value="1"/>
</dbReference>
<organism evidence="2 3">
    <name type="scientific">Gemmata massiliana</name>
    <dbReference type="NCBI Taxonomy" id="1210884"/>
    <lineage>
        <taxon>Bacteria</taxon>
        <taxon>Pseudomonadati</taxon>
        <taxon>Planctomycetota</taxon>
        <taxon>Planctomycetia</taxon>
        <taxon>Gemmatales</taxon>
        <taxon>Gemmataceae</taxon>
        <taxon>Gemmata</taxon>
    </lineage>
</organism>
<sequence length="250" mass="26037">MNDLAGKKALVCGGSQGIGLAAARELAARGADVTVLARSEPPGEDTFAFLRADLQQIEALIPTLESQLQSAPAFSILVNNSGGPPPGPIVDATPEQFLTAFKQQVLAAHLLTQWVLPAMKAQGYGRIINVVSTSVREPIEGLGVSNTIRGATASWAKTLSREVGKFGVTVNNVLPGATRTARLEAIIKRKADASGKPQEEIEAHMRAEIPAGRFAEPTEIGAVIAFLASPAAGYISGVSVPVDGGRLHCV</sequence>
<comment type="similarity">
    <text evidence="1">Belongs to the short-chain dehydrogenases/reductases (SDR) family.</text>
</comment>
<dbReference type="InterPro" id="IPR002347">
    <property type="entry name" value="SDR_fam"/>
</dbReference>
<name>A0A6P2DIH1_9BACT</name>
<dbReference type="Pfam" id="PF13561">
    <property type="entry name" value="adh_short_C2"/>
    <property type="match status" value="1"/>
</dbReference>
<proteinExistence type="inferred from homology"/>
<dbReference type="Gene3D" id="3.40.50.720">
    <property type="entry name" value="NAD(P)-binding Rossmann-like Domain"/>
    <property type="match status" value="1"/>
</dbReference>
<evidence type="ECO:0000256" key="1">
    <source>
        <dbReference type="ARBA" id="ARBA00006484"/>
    </source>
</evidence>
<reference evidence="2 3" key="1">
    <citation type="submission" date="2019-05" db="EMBL/GenBank/DDBJ databases">
        <authorList>
            <consortium name="Science for Life Laboratories"/>
        </authorList>
    </citation>
    <scope>NUCLEOTIDE SEQUENCE [LARGE SCALE GENOMIC DNA]</scope>
    <source>
        <strain evidence="2">Soil9</strain>
    </source>
</reference>
<keyword evidence="3" id="KW-1185">Reference proteome</keyword>
<dbReference type="Proteomes" id="UP000464178">
    <property type="component" value="Chromosome"/>
</dbReference>